<gene>
    <name evidence="2" type="ORF">F933_01632</name>
</gene>
<evidence type="ECO:0000256" key="1">
    <source>
        <dbReference type="SAM" id="SignalP"/>
    </source>
</evidence>
<name>N9FQR7_9GAMM</name>
<accession>N9FQR7</accession>
<dbReference type="EMBL" id="APQL01000005">
    <property type="protein sequence ID" value="ENW07164.1"/>
    <property type="molecule type" value="Genomic_DNA"/>
</dbReference>
<evidence type="ECO:0000313" key="3">
    <source>
        <dbReference type="Proteomes" id="UP000017670"/>
    </source>
</evidence>
<reference evidence="2 3" key="1">
    <citation type="submission" date="2013-02" db="EMBL/GenBank/DDBJ databases">
        <title>The Genome Sequence of Acinetobacter beijerinckii CIP 110307.</title>
        <authorList>
            <consortium name="The Broad Institute Genome Sequencing Platform"/>
            <consortium name="The Broad Institute Genome Sequencing Center for Infectious Disease"/>
            <person name="Cerqueira G."/>
            <person name="Feldgarden M."/>
            <person name="Courvalin P."/>
            <person name="Perichon B."/>
            <person name="Grillot-Courvalin C."/>
            <person name="Clermont D."/>
            <person name="Rocha E."/>
            <person name="Yoon E.-J."/>
            <person name="Nemec A."/>
            <person name="Walker B."/>
            <person name="Young S.K."/>
            <person name="Zeng Q."/>
            <person name="Gargeya S."/>
            <person name="Fitzgerald M."/>
            <person name="Haas B."/>
            <person name="Abouelleil A."/>
            <person name="Alvarado L."/>
            <person name="Arachchi H.M."/>
            <person name="Berlin A.M."/>
            <person name="Chapman S.B."/>
            <person name="Dewar J."/>
            <person name="Goldberg J."/>
            <person name="Griggs A."/>
            <person name="Gujja S."/>
            <person name="Hansen M."/>
            <person name="Howarth C."/>
            <person name="Imamovic A."/>
            <person name="Larimer J."/>
            <person name="McCowan C."/>
            <person name="Murphy C."/>
            <person name="Neiman D."/>
            <person name="Pearson M."/>
            <person name="Priest M."/>
            <person name="Roberts A."/>
            <person name="Saif S."/>
            <person name="Shea T."/>
            <person name="Sisk P."/>
            <person name="Sykes S."/>
            <person name="Wortman J."/>
            <person name="Nusbaum C."/>
            <person name="Birren B."/>
        </authorList>
    </citation>
    <scope>NUCLEOTIDE SEQUENCE [LARGE SCALE GENOMIC DNA]</scope>
    <source>
        <strain evidence="2 3">CIP 110307</strain>
    </source>
</reference>
<dbReference type="InterPro" id="IPR031593">
    <property type="entry name" value="Porin_7"/>
</dbReference>
<comment type="caution">
    <text evidence="2">The sequence shown here is derived from an EMBL/GenBank/DDBJ whole genome shotgun (WGS) entry which is preliminary data.</text>
</comment>
<dbReference type="Proteomes" id="UP000017670">
    <property type="component" value="Unassembled WGS sequence"/>
</dbReference>
<proteinExistence type="predicted"/>
<sequence length="285" mass="30597">MKKLALVSALLSSIIGLNAHAYQTESFGAYEHIDMDGAKSNSAAISGKYYFKSVQTRSAPLAEAAFLDKASSIGGGYSYSKIKDDEDLVDFQFNALGLESEIFIPDSQFYVSGALHRTNVKATVHGLGSESDNGNGYEFEAGFLPINGLLLAVGVADFSESMNPVKIAKYGFVTNFSNAAVVSGENDDTAVSLRAKYVSEIAGYYTNLEAQTYIGDETSYRLGADLYLDPTLSIGLSFADSTADDSDTIFNIRAQKFITPQFALGVGYTTLDDADSYGINGTLRF</sequence>
<dbReference type="eggNOG" id="ENOG502ZB1Y">
    <property type="taxonomic scope" value="Bacteria"/>
</dbReference>
<evidence type="ECO:0000313" key="2">
    <source>
        <dbReference type="EMBL" id="ENW07164.1"/>
    </source>
</evidence>
<evidence type="ECO:0008006" key="4">
    <source>
        <dbReference type="Google" id="ProtNLM"/>
    </source>
</evidence>
<protein>
    <recommendedName>
        <fullName evidence="4">Porin domain-containing protein</fullName>
    </recommendedName>
</protein>
<feature type="chain" id="PRO_5004142227" description="Porin domain-containing protein" evidence="1">
    <location>
        <begin position="22"/>
        <end position="285"/>
    </location>
</feature>
<dbReference type="Pfam" id="PF16956">
    <property type="entry name" value="Porin_7"/>
    <property type="match status" value="1"/>
</dbReference>
<dbReference type="PATRIC" id="fig|1217648.3.peg.1600"/>
<keyword evidence="1" id="KW-0732">Signal</keyword>
<dbReference type="HOGENOM" id="CLU_084979_0_0_6"/>
<dbReference type="AlphaFoldDB" id="N9FQR7"/>
<feature type="signal peptide" evidence="1">
    <location>
        <begin position="1"/>
        <end position="21"/>
    </location>
</feature>
<organism evidence="2 3">
    <name type="scientific">Acinetobacter beijerinckii CIP 110307</name>
    <dbReference type="NCBI Taxonomy" id="1217648"/>
    <lineage>
        <taxon>Bacteria</taxon>
        <taxon>Pseudomonadati</taxon>
        <taxon>Pseudomonadota</taxon>
        <taxon>Gammaproteobacteria</taxon>
        <taxon>Moraxellales</taxon>
        <taxon>Moraxellaceae</taxon>
        <taxon>Acinetobacter</taxon>
    </lineage>
</organism>
<dbReference type="GeneID" id="29857186"/>
<keyword evidence="3" id="KW-1185">Reference proteome</keyword>
<dbReference type="RefSeq" id="WP_005060156.1">
    <property type="nucleotide sequence ID" value="NZ_KB849765.1"/>
</dbReference>